<protein>
    <recommendedName>
        <fullName evidence="7">Tropomodulin</fullName>
    </recommendedName>
</protein>
<evidence type="ECO:0000313" key="6">
    <source>
        <dbReference type="Proteomes" id="UP000663855"/>
    </source>
</evidence>
<dbReference type="PANTHER" id="PTHR24113:SF12">
    <property type="entry name" value="RAN GTPASE-ACTIVATING PROTEIN 1"/>
    <property type="match status" value="1"/>
</dbReference>
<feature type="non-terminal residue" evidence="4">
    <location>
        <position position="1"/>
    </location>
</feature>
<dbReference type="GO" id="GO:0006913">
    <property type="term" value="P:nucleocytoplasmic transport"/>
    <property type="evidence" value="ECO:0007669"/>
    <property type="project" value="TreeGrafter"/>
</dbReference>
<reference evidence="4" key="1">
    <citation type="submission" date="2021-02" db="EMBL/GenBank/DDBJ databases">
        <authorList>
            <person name="Nowell W R."/>
        </authorList>
    </citation>
    <scope>NUCLEOTIDE SEQUENCE</scope>
</reference>
<dbReference type="GO" id="GO:0005829">
    <property type="term" value="C:cytosol"/>
    <property type="evidence" value="ECO:0007669"/>
    <property type="project" value="TreeGrafter"/>
</dbReference>
<dbReference type="GO" id="GO:0005096">
    <property type="term" value="F:GTPase activator activity"/>
    <property type="evidence" value="ECO:0007669"/>
    <property type="project" value="UniProtKB-KW"/>
</dbReference>
<dbReference type="GO" id="GO:0005634">
    <property type="term" value="C:nucleus"/>
    <property type="evidence" value="ECO:0007669"/>
    <property type="project" value="TreeGrafter"/>
</dbReference>
<dbReference type="Proteomes" id="UP000663855">
    <property type="component" value="Unassembled WGS sequence"/>
</dbReference>
<dbReference type="EMBL" id="CAJNOW010017951">
    <property type="protein sequence ID" value="CAF1661676.1"/>
    <property type="molecule type" value="Genomic_DNA"/>
</dbReference>
<gene>
    <name evidence="4" type="ORF">CJN711_LOCUS30194</name>
    <name evidence="5" type="ORF">KQP761_LOCUS32197</name>
</gene>
<dbReference type="SMART" id="SM00368">
    <property type="entry name" value="LRR_RI"/>
    <property type="match status" value="2"/>
</dbReference>
<name>A0A815WSQ2_9BILA</name>
<dbReference type="Proteomes" id="UP000663834">
    <property type="component" value="Unassembled WGS sequence"/>
</dbReference>
<dbReference type="InterPro" id="IPR027038">
    <property type="entry name" value="RanGap"/>
</dbReference>
<dbReference type="Pfam" id="PF13516">
    <property type="entry name" value="LRR_6"/>
    <property type="match status" value="2"/>
</dbReference>
<sequence>TLSILNLVNNDIGNEGAQHLANGLRNNTAITEINLVNTQIGAKGAQYLLDALRNNTTLIKLNFLSLASTAHGLRPPMLELHDHMIKSIRSLSFIRSLFFILIQRQMNTNMRYFQTRREQAQDQVDASADDTIL</sequence>
<dbReference type="EMBL" id="CAJNOV010014366">
    <property type="protein sequence ID" value="CAF1548067.1"/>
    <property type="molecule type" value="Genomic_DNA"/>
</dbReference>
<evidence type="ECO:0000313" key="4">
    <source>
        <dbReference type="EMBL" id="CAF1548067.1"/>
    </source>
</evidence>
<dbReference type="AlphaFoldDB" id="A0A815WSQ2"/>
<keyword evidence="1" id="KW-0343">GTPase activation</keyword>
<dbReference type="GO" id="GO:0048471">
    <property type="term" value="C:perinuclear region of cytoplasm"/>
    <property type="evidence" value="ECO:0007669"/>
    <property type="project" value="TreeGrafter"/>
</dbReference>
<evidence type="ECO:0008006" key="7">
    <source>
        <dbReference type="Google" id="ProtNLM"/>
    </source>
</evidence>
<organism evidence="4 6">
    <name type="scientific">Rotaria magnacalcarata</name>
    <dbReference type="NCBI Taxonomy" id="392030"/>
    <lineage>
        <taxon>Eukaryota</taxon>
        <taxon>Metazoa</taxon>
        <taxon>Spiralia</taxon>
        <taxon>Gnathifera</taxon>
        <taxon>Rotifera</taxon>
        <taxon>Eurotatoria</taxon>
        <taxon>Bdelloidea</taxon>
        <taxon>Philodinida</taxon>
        <taxon>Philodinidae</taxon>
        <taxon>Rotaria</taxon>
    </lineage>
</organism>
<dbReference type="GO" id="GO:0031267">
    <property type="term" value="F:small GTPase binding"/>
    <property type="evidence" value="ECO:0007669"/>
    <property type="project" value="TreeGrafter"/>
</dbReference>
<dbReference type="InterPro" id="IPR032675">
    <property type="entry name" value="LRR_dom_sf"/>
</dbReference>
<accession>A0A815WSQ2</accession>
<dbReference type="PANTHER" id="PTHR24113">
    <property type="entry name" value="RAN GTPASE-ACTIVATING PROTEIN 1"/>
    <property type="match status" value="1"/>
</dbReference>
<dbReference type="InterPro" id="IPR001611">
    <property type="entry name" value="Leu-rich_rpt"/>
</dbReference>
<evidence type="ECO:0000256" key="3">
    <source>
        <dbReference type="ARBA" id="ARBA00022737"/>
    </source>
</evidence>
<evidence type="ECO:0000256" key="2">
    <source>
        <dbReference type="ARBA" id="ARBA00022614"/>
    </source>
</evidence>
<evidence type="ECO:0000256" key="1">
    <source>
        <dbReference type="ARBA" id="ARBA00022468"/>
    </source>
</evidence>
<dbReference type="SUPFAM" id="SSF52047">
    <property type="entry name" value="RNI-like"/>
    <property type="match status" value="1"/>
</dbReference>
<keyword evidence="3" id="KW-0677">Repeat</keyword>
<keyword evidence="2" id="KW-0433">Leucine-rich repeat</keyword>
<comment type="caution">
    <text evidence="4">The sequence shown here is derived from an EMBL/GenBank/DDBJ whole genome shotgun (WGS) entry which is preliminary data.</text>
</comment>
<proteinExistence type="predicted"/>
<dbReference type="Gene3D" id="3.80.10.10">
    <property type="entry name" value="Ribonuclease Inhibitor"/>
    <property type="match status" value="1"/>
</dbReference>
<evidence type="ECO:0000313" key="5">
    <source>
        <dbReference type="EMBL" id="CAF1661676.1"/>
    </source>
</evidence>
<dbReference type="OrthoDB" id="120976at2759"/>